<protein>
    <submittedName>
        <fullName evidence="2">Uncharacterized protein</fullName>
    </submittedName>
</protein>
<proteinExistence type="predicted"/>
<feature type="region of interest" description="Disordered" evidence="1">
    <location>
        <begin position="22"/>
        <end position="111"/>
    </location>
</feature>
<name>A0ABY8C9X9_9GAMM</name>
<feature type="compositionally biased region" description="Polar residues" evidence="1">
    <location>
        <begin position="37"/>
        <end position="70"/>
    </location>
</feature>
<evidence type="ECO:0000313" key="3">
    <source>
        <dbReference type="Proteomes" id="UP001222275"/>
    </source>
</evidence>
<dbReference type="RefSeq" id="WP_275595036.1">
    <property type="nucleotide sequence ID" value="NZ_CP102381.1"/>
</dbReference>
<keyword evidence="3" id="KW-1185">Reference proteome</keyword>
<feature type="compositionally biased region" description="Basic and acidic residues" evidence="1">
    <location>
        <begin position="26"/>
        <end position="36"/>
    </location>
</feature>
<dbReference type="Proteomes" id="UP001222275">
    <property type="component" value="Chromosome"/>
</dbReference>
<organism evidence="2 3">
    <name type="scientific">Thiomicrorhabdus lithotrophica</name>
    <dbReference type="NCBI Taxonomy" id="2949997"/>
    <lineage>
        <taxon>Bacteria</taxon>
        <taxon>Pseudomonadati</taxon>
        <taxon>Pseudomonadota</taxon>
        <taxon>Gammaproteobacteria</taxon>
        <taxon>Thiotrichales</taxon>
        <taxon>Piscirickettsiaceae</taxon>
        <taxon>Thiomicrorhabdus</taxon>
    </lineage>
</organism>
<feature type="compositionally biased region" description="Polar residues" evidence="1">
    <location>
        <begin position="80"/>
        <end position="111"/>
    </location>
</feature>
<accession>A0ABY8C9X9</accession>
<dbReference type="EMBL" id="CP102381">
    <property type="protein sequence ID" value="WEJ62780.1"/>
    <property type="molecule type" value="Genomic_DNA"/>
</dbReference>
<reference evidence="2 3" key="1">
    <citation type="submission" date="2022-06" db="EMBL/GenBank/DDBJ databases">
        <title>Thiomicrohabdus sp. nov, an obligately chemolithoautotrophic, sulfur-oxidizing bacterium isolated from beach of Guanyin Mountain. Amoy.</title>
        <authorList>
            <person name="Zhu H."/>
        </authorList>
    </citation>
    <scope>NUCLEOTIDE SEQUENCE [LARGE SCALE GENOMIC DNA]</scope>
    <source>
        <strain evidence="2 3">XGS-01</strain>
    </source>
</reference>
<gene>
    <name evidence="2" type="ORF">NR989_00615</name>
</gene>
<evidence type="ECO:0000256" key="1">
    <source>
        <dbReference type="SAM" id="MobiDB-lite"/>
    </source>
</evidence>
<sequence length="111" mass="11960">MATINPNLASIALNVQNQQNGTNIKQDVKADERPLESQKSATSGNSSVTLSELSQDTVDYSQLGNNQTLRSADAVENKQNEANQTTTGLTYASDLQTQSNYLANLSDPLNK</sequence>
<evidence type="ECO:0000313" key="2">
    <source>
        <dbReference type="EMBL" id="WEJ62780.1"/>
    </source>
</evidence>